<dbReference type="PANTHER" id="PTHR35042:SF3">
    <property type="entry name" value="ANTHRONE OXYGENASE-RELATED"/>
    <property type="match status" value="1"/>
</dbReference>
<dbReference type="GO" id="GO:0016020">
    <property type="term" value="C:membrane"/>
    <property type="evidence" value="ECO:0007669"/>
    <property type="project" value="UniProtKB-SubCell"/>
</dbReference>
<dbReference type="Proteomes" id="UP000799324">
    <property type="component" value="Unassembled WGS sequence"/>
</dbReference>
<keyword evidence="2 8" id="KW-0812">Transmembrane</keyword>
<name>A0A6A6SNC3_9PLEO</name>
<evidence type="ECO:0000256" key="5">
    <source>
        <dbReference type="ARBA" id="ARBA00023033"/>
    </source>
</evidence>
<evidence type="ECO:0000256" key="6">
    <source>
        <dbReference type="ARBA" id="ARBA00023136"/>
    </source>
</evidence>
<evidence type="ECO:0000256" key="8">
    <source>
        <dbReference type="SAM" id="Phobius"/>
    </source>
</evidence>
<dbReference type="OrthoDB" id="5954308at2759"/>
<evidence type="ECO:0000256" key="7">
    <source>
        <dbReference type="ARBA" id="ARBA00034313"/>
    </source>
</evidence>
<dbReference type="AlphaFoldDB" id="A0A6A6SNC3"/>
<dbReference type="Pfam" id="PF08592">
    <property type="entry name" value="Anthrone_oxy"/>
    <property type="match status" value="1"/>
</dbReference>
<dbReference type="EMBL" id="MU004536">
    <property type="protein sequence ID" value="KAF2648491.1"/>
    <property type="molecule type" value="Genomic_DNA"/>
</dbReference>
<keyword evidence="4" id="KW-0560">Oxidoreductase</keyword>
<evidence type="ECO:0000256" key="3">
    <source>
        <dbReference type="ARBA" id="ARBA00022989"/>
    </source>
</evidence>
<comment type="similarity">
    <text evidence="7">Belongs to the anthrone oxygenase family.</text>
</comment>
<keyword evidence="5" id="KW-0503">Monooxygenase</keyword>
<sequence>MAEKPSFSLAIPATAVVSGSFLSGAMMGLSIVAVPVLLDTNTQSSHLLTQFIRLYHYGHQIMPSLGVVTFLLYGYTSLQLRASGKPWLHYIIAGAVTLTMVPFTWIVMVPTNDKLFHLDSQGRVDEGAADLTLVQGLLTRWAGLHVVRSLFPLAGAALGGYHILNTRIYGVL</sequence>
<gene>
    <name evidence="9" type="ORF">K491DRAFT_737100</name>
</gene>
<feature type="transmembrane region" description="Helical" evidence="8">
    <location>
        <begin position="57"/>
        <end position="75"/>
    </location>
</feature>
<accession>A0A6A6SNC3</accession>
<dbReference type="PANTHER" id="PTHR35042">
    <property type="entry name" value="ANTHRONE OXYGENASE ENCC"/>
    <property type="match status" value="1"/>
</dbReference>
<evidence type="ECO:0000256" key="2">
    <source>
        <dbReference type="ARBA" id="ARBA00022692"/>
    </source>
</evidence>
<evidence type="ECO:0000256" key="4">
    <source>
        <dbReference type="ARBA" id="ARBA00023002"/>
    </source>
</evidence>
<feature type="transmembrane region" description="Helical" evidence="8">
    <location>
        <begin position="87"/>
        <end position="108"/>
    </location>
</feature>
<evidence type="ECO:0000313" key="10">
    <source>
        <dbReference type="Proteomes" id="UP000799324"/>
    </source>
</evidence>
<keyword evidence="10" id="KW-1185">Reference proteome</keyword>
<feature type="transmembrane region" description="Helical" evidence="8">
    <location>
        <begin position="146"/>
        <end position="164"/>
    </location>
</feature>
<organism evidence="9 10">
    <name type="scientific">Lophiostoma macrostomum CBS 122681</name>
    <dbReference type="NCBI Taxonomy" id="1314788"/>
    <lineage>
        <taxon>Eukaryota</taxon>
        <taxon>Fungi</taxon>
        <taxon>Dikarya</taxon>
        <taxon>Ascomycota</taxon>
        <taxon>Pezizomycotina</taxon>
        <taxon>Dothideomycetes</taxon>
        <taxon>Pleosporomycetidae</taxon>
        <taxon>Pleosporales</taxon>
        <taxon>Lophiostomataceae</taxon>
        <taxon>Lophiostoma</taxon>
    </lineage>
</organism>
<evidence type="ECO:0000256" key="1">
    <source>
        <dbReference type="ARBA" id="ARBA00004141"/>
    </source>
</evidence>
<keyword evidence="6 8" id="KW-0472">Membrane</keyword>
<dbReference type="GO" id="GO:0004497">
    <property type="term" value="F:monooxygenase activity"/>
    <property type="evidence" value="ECO:0007669"/>
    <property type="project" value="UniProtKB-KW"/>
</dbReference>
<keyword evidence="3 8" id="KW-1133">Transmembrane helix</keyword>
<comment type="subcellular location">
    <subcellularLocation>
        <location evidence="1">Membrane</location>
        <topology evidence="1">Multi-pass membrane protein</topology>
    </subcellularLocation>
</comment>
<reference evidence="9" key="1">
    <citation type="journal article" date="2020" name="Stud. Mycol.">
        <title>101 Dothideomycetes genomes: a test case for predicting lifestyles and emergence of pathogens.</title>
        <authorList>
            <person name="Haridas S."/>
            <person name="Albert R."/>
            <person name="Binder M."/>
            <person name="Bloem J."/>
            <person name="Labutti K."/>
            <person name="Salamov A."/>
            <person name="Andreopoulos B."/>
            <person name="Baker S."/>
            <person name="Barry K."/>
            <person name="Bills G."/>
            <person name="Bluhm B."/>
            <person name="Cannon C."/>
            <person name="Castanera R."/>
            <person name="Culley D."/>
            <person name="Daum C."/>
            <person name="Ezra D."/>
            <person name="Gonzalez J."/>
            <person name="Henrissat B."/>
            <person name="Kuo A."/>
            <person name="Liang C."/>
            <person name="Lipzen A."/>
            <person name="Lutzoni F."/>
            <person name="Magnuson J."/>
            <person name="Mondo S."/>
            <person name="Nolan M."/>
            <person name="Ohm R."/>
            <person name="Pangilinan J."/>
            <person name="Park H.-J."/>
            <person name="Ramirez L."/>
            <person name="Alfaro M."/>
            <person name="Sun H."/>
            <person name="Tritt A."/>
            <person name="Yoshinaga Y."/>
            <person name="Zwiers L.-H."/>
            <person name="Turgeon B."/>
            <person name="Goodwin S."/>
            <person name="Spatafora J."/>
            <person name="Crous P."/>
            <person name="Grigoriev I."/>
        </authorList>
    </citation>
    <scope>NUCLEOTIDE SEQUENCE</scope>
    <source>
        <strain evidence="9">CBS 122681</strain>
    </source>
</reference>
<protein>
    <submittedName>
        <fullName evidence="9">DUF1772-domain-containing protein</fullName>
    </submittedName>
</protein>
<feature type="transmembrane region" description="Helical" evidence="8">
    <location>
        <begin position="7"/>
        <end position="37"/>
    </location>
</feature>
<proteinExistence type="inferred from homology"/>
<dbReference type="InterPro" id="IPR013901">
    <property type="entry name" value="Anthrone_oxy"/>
</dbReference>
<evidence type="ECO:0000313" key="9">
    <source>
        <dbReference type="EMBL" id="KAF2648491.1"/>
    </source>
</evidence>